<feature type="domain" description="YprB ribonuclease H-like" evidence="1">
    <location>
        <begin position="6"/>
        <end position="153"/>
    </location>
</feature>
<protein>
    <recommendedName>
        <fullName evidence="1">YprB ribonuclease H-like domain-containing protein</fullName>
    </recommendedName>
</protein>
<gene>
    <name evidence="2" type="ORF">A2541_02760</name>
</gene>
<evidence type="ECO:0000313" key="3">
    <source>
        <dbReference type="Proteomes" id="UP000176965"/>
    </source>
</evidence>
<evidence type="ECO:0000259" key="1">
    <source>
        <dbReference type="Pfam" id="PF13482"/>
    </source>
</evidence>
<dbReference type="InterPro" id="IPR012337">
    <property type="entry name" value="RNaseH-like_sf"/>
</dbReference>
<dbReference type="Pfam" id="PF13482">
    <property type="entry name" value="RNase_H_2"/>
    <property type="match status" value="1"/>
</dbReference>
<reference evidence="2 3" key="1">
    <citation type="journal article" date="2016" name="Nat. Commun.">
        <title>Thousands of microbial genomes shed light on interconnected biogeochemical processes in an aquifer system.</title>
        <authorList>
            <person name="Anantharaman K."/>
            <person name="Brown C.T."/>
            <person name="Hug L.A."/>
            <person name="Sharon I."/>
            <person name="Castelle C.J."/>
            <person name="Probst A.J."/>
            <person name="Thomas B.C."/>
            <person name="Singh A."/>
            <person name="Wilkins M.J."/>
            <person name="Karaoz U."/>
            <person name="Brodie E.L."/>
            <person name="Williams K.H."/>
            <person name="Hubbard S.S."/>
            <person name="Banfield J.F."/>
        </authorList>
    </citation>
    <scope>NUCLEOTIDE SEQUENCE [LARGE SCALE GENOMIC DNA]</scope>
</reference>
<dbReference type="SUPFAM" id="SSF53098">
    <property type="entry name" value="Ribonuclease H-like"/>
    <property type="match status" value="1"/>
</dbReference>
<dbReference type="InterPro" id="IPR036397">
    <property type="entry name" value="RNaseH_sf"/>
</dbReference>
<dbReference type="STRING" id="1802338.A2541_02760"/>
<sequence length="191" mass="21865">MRKIIFDCETANTFAEAGSSESADLDLSVVCIYDSETNQYSSYFQEELKELWPILEKADLLIGFNSDHFDIPLLNKYYSGDLSKLKSLDLLKEVKNSLGRRIKLDTIAEATLGINKSGHGLEAVTWWKQGEKEKVKKYCLDDVKITKEIYEYALKNEILKYKDAGIIKDIKLDTSKWHEKPDSVITHTLFG</sequence>
<proteinExistence type="predicted"/>
<name>A0A1G2PDA5_9BACT</name>
<dbReference type="EMBL" id="MHSQ01000031">
    <property type="protein sequence ID" value="OHA46328.1"/>
    <property type="molecule type" value="Genomic_DNA"/>
</dbReference>
<organism evidence="2 3">
    <name type="scientific">Candidatus Taylorbacteria bacterium RIFOXYD2_FULL_36_9</name>
    <dbReference type="NCBI Taxonomy" id="1802338"/>
    <lineage>
        <taxon>Bacteria</taxon>
        <taxon>Candidatus Tayloriibacteriota</taxon>
    </lineage>
</organism>
<accession>A0A1G2PDA5</accession>
<dbReference type="Gene3D" id="3.30.420.10">
    <property type="entry name" value="Ribonuclease H-like superfamily/Ribonuclease H"/>
    <property type="match status" value="1"/>
</dbReference>
<dbReference type="InterPro" id="IPR038720">
    <property type="entry name" value="YprB_RNase_H-like_dom"/>
</dbReference>
<evidence type="ECO:0000313" key="2">
    <source>
        <dbReference type="EMBL" id="OHA46328.1"/>
    </source>
</evidence>
<dbReference type="AlphaFoldDB" id="A0A1G2PDA5"/>
<dbReference type="GO" id="GO:0003676">
    <property type="term" value="F:nucleic acid binding"/>
    <property type="evidence" value="ECO:0007669"/>
    <property type="project" value="InterPro"/>
</dbReference>
<dbReference type="Proteomes" id="UP000176965">
    <property type="component" value="Unassembled WGS sequence"/>
</dbReference>
<comment type="caution">
    <text evidence="2">The sequence shown here is derived from an EMBL/GenBank/DDBJ whole genome shotgun (WGS) entry which is preliminary data.</text>
</comment>